<keyword evidence="2" id="KW-1185">Reference proteome</keyword>
<sequence>MSPMTAQRQMVSPMTAQEQMAHQRQFTQTNATLGAAADANYATTGCSTAGRGCSTTATEFQSSASGSAAICKQDNLEYNTQIGGLDLVPYFQNKKKFQSSDSGGTSDNEVFIGRPALPDAADAVAQRIRAQSQANNSDRQDPLNQQRPSQQYLGEQASTYAQLARQRPQEAITKPTLISRINNSTRSKTWLNKVTSATIHAALYYDADAAASDNNRALCEASTTCIYAAALRITKTQRSGLS</sequence>
<name>A0A9P3FH62_9PEZI</name>
<dbReference type="AlphaFoldDB" id="A0A9P3FH62"/>
<reference evidence="1 2" key="1">
    <citation type="submission" date="2021-01" db="EMBL/GenBank/DDBJ databases">
        <title>Cercospora kikuchii MAFF 305040 whole genome shotgun sequence.</title>
        <authorList>
            <person name="Kashiwa T."/>
            <person name="Suzuki T."/>
        </authorList>
    </citation>
    <scope>NUCLEOTIDE SEQUENCE [LARGE SCALE GENOMIC DNA]</scope>
    <source>
        <strain evidence="1 2">MAFF 305040</strain>
    </source>
</reference>
<gene>
    <name evidence="1" type="ORF">CKM354_000581600</name>
</gene>
<evidence type="ECO:0000313" key="1">
    <source>
        <dbReference type="EMBL" id="GIZ42554.1"/>
    </source>
</evidence>
<protein>
    <submittedName>
        <fullName evidence="1">Uncharacterized protein</fullName>
    </submittedName>
</protein>
<dbReference type="GeneID" id="68291391"/>
<dbReference type="Proteomes" id="UP000825890">
    <property type="component" value="Unassembled WGS sequence"/>
</dbReference>
<evidence type="ECO:0000313" key="2">
    <source>
        <dbReference type="Proteomes" id="UP000825890"/>
    </source>
</evidence>
<comment type="caution">
    <text evidence="1">The sequence shown here is derived from an EMBL/GenBank/DDBJ whole genome shotgun (WGS) entry which is preliminary data.</text>
</comment>
<proteinExistence type="predicted"/>
<dbReference type="RefSeq" id="XP_044657041.1">
    <property type="nucleotide sequence ID" value="XM_044801106.1"/>
</dbReference>
<accession>A0A9P3FH62</accession>
<organism evidence="1 2">
    <name type="scientific">Cercospora kikuchii</name>
    <dbReference type="NCBI Taxonomy" id="84275"/>
    <lineage>
        <taxon>Eukaryota</taxon>
        <taxon>Fungi</taxon>
        <taxon>Dikarya</taxon>
        <taxon>Ascomycota</taxon>
        <taxon>Pezizomycotina</taxon>
        <taxon>Dothideomycetes</taxon>
        <taxon>Dothideomycetidae</taxon>
        <taxon>Mycosphaerellales</taxon>
        <taxon>Mycosphaerellaceae</taxon>
        <taxon>Cercospora</taxon>
    </lineage>
</organism>
<dbReference type="EMBL" id="BOLY01000003">
    <property type="protein sequence ID" value="GIZ42554.1"/>
    <property type="molecule type" value="Genomic_DNA"/>
</dbReference>